<dbReference type="Proteomes" id="UP000240883">
    <property type="component" value="Unassembled WGS sequence"/>
</dbReference>
<keyword evidence="2" id="KW-1185">Reference proteome</keyword>
<reference evidence="1 2" key="1">
    <citation type="journal article" date="2018" name="Front. Microbiol.">
        <title>Genome-Wide Analysis of Corynespora cassiicola Leaf Fall Disease Putative Effectors.</title>
        <authorList>
            <person name="Lopez D."/>
            <person name="Ribeiro S."/>
            <person name="Label P."/>
            <person name="Fumanal B."/>
            <person name="Venisse J.S."/>
            <person name="Kohler A."/>
            <person name="de Oliveira R.R."/>
            <person name="Labutti K."/>
            <person name="Lipzen A."/>
            <person name="Lail K."/>
            <person name="Bauer D."/>
            <person name="Ohm R.A."/>
            <person name="Barry K.W."/>
            <person name="Spatafora J."/>
            <person name="Grigoriev I.V."/>
            <person name="Martin F.M."/>
            <person name="Pujade-Renaud V."/>
        </authorList>
    </citation>
    <scope>NUCLEOTIDE SEQUENCE [LARGE SCALE GENOMIC DNA]</scope>
    <source>
        <strain evidence="1 2">Philippines</strain>
    </source>
</reference>
<evidence type="ECO:0000313" key="1">
    <source>
        <dbReference type="EMBL" id="PSN61561.1"/>
    </source>
</evidence>
<dbReference type="OrthoDB" id="3350591at2759"/>
<proteinExistence type="predicted"/>
<dbReference type="STRING" id="1448308.A0A2T2N7X3"/>
<accession>A0A2T2N7X3</accession>
<dbReference type="InterPro" id="IPR022085">
    <property type="entry name" value="OpdG"/>
</dbReference>
<dbReference type="EMBL" id="KZ678144">
    <property type="protein sequence ID" value="PSN61561.1"/>
    <property type="molecule type" value="Genomic_DNA"/>
</dbReference>
<sequence>MTSDMDSPPNLDPKLYEEWDDEDDLQWKAPLAALLADTQSPLQIAQAIDSLLRTETSSRLQKLNDYAASHHLSAEDRESGEWMALYAPNATALAHEFIRLWCRVCTAFHPHSEGQDRLVAFLEELKDLPRWMAPESRPDEKGEVLSTEFWKFGKDWVGLEDDFRRENDNVGSLTHIPESCTRWVNLQSAMARVTANGLIYCAPFTALQKLVSPGEPNSNNLEFDILAAAQWVMWPQECRYIYLECLKKETTEHYWEPWSKQKWATWKYAFRAAAEDAKDNDRMKDAASRALRQMEDIEMKVDKEASAGSGRGGE</sequence>
<dbReference type="Pfam" id="PF12311">
    <property type="entry name" value="DUF3632"/>
    <property type="match status" value="1"/>
</dbReference>
<gene>
    <name evidence="1" type="ORF">BS50DRAFT_625398</name>
</gene>
<dbReference type="AlphaFoldDB" id="A0A2T2N7X3"/>
<name>A0A2T2N7X3_CORCC</name>
<protein>
    <submittedName>
        <fullName evidence="1">Uncharacterized protein</fullName>
    </submittedName>
</protein>
<organism evidence="1 2">
    <name type="scientific">Corynespora cassiicola Philippines</name>
    <dbReference type="NCBI Taxonomy" id="1448308"/>
    <lineage>
        <taxon>Eukaryota</taxon>
        <taxon>Fungi</taxon>
        <taxon>Dikarya</taxon>
        <taxon>Ascomycota</taxon>
        <taxon>Pezizomycotina</taxon>
        <taxon>Dothideomycetes</taxon>
        <taxon>Pleosporomycetidae</taxon>
        <taxon>Pleosporales</taxon>
        <taxon>Corynesporascaceae</taxon>
        <taxon>Corynespora</taxon>
    </lineage>
</organism>
<evidence type="ECO:0000313" key="2">
    <source>
        <dbReference type="Proteomes" id="UP000240883"/>
    </source>
</evidence>